<dbReference type="PANTHER" id="PTHR48084">
    <property type="entry name" value="2-OXOGLUTARATE OXIDOREDUCTASE SUBUNIT KORB-RELATED"/>
    <property type="match status" value="1"/>
</dbReference>
<keyword evidence="5" id="KW-1185">Reference proteome</keyword>
<gene>
    <name evidence="4" type="ORF">VQ03_01990</name>
</gene>
<dbReference type="SUPFAM" id="SSF52922">
    <property type="entry name" value="TK C-terminal domain-like"/>
    <property type="match status" value="1"/>
</dbReference>
<evidence type="ECO:0000256" key="1">
    <source>
        <dbReference type="ARBA" id="ARBA00023002"/>
    </source>
</evidence>
<dbReference type="SUPFAM" id="SSF53323">
    <property type="entry name" value="Pyruvate-ferredoxin oxidoreductase, PFOR, domain III"/>
    <property type="match status" value="1"/>
</dbReference>
<evidence type="ECO:0000313" key="5">
    <source>
        <dbReference type="Proteomes" id="UP000036449"/>
    </source>
</evidence>
<dbReference type="PANTHER" id="PTHR48084:SF3">
    <property type="entry name" value="SUBUNIT OF PYRUVATE:FLAVODOXIN OXIDOREDUCTASE"/>
    <property type="match status" value="1"/>
</dbReference>
<dbReference type="AlphaFoldDB" id="A0A0J6TBK2"/>
<dbReference type="OrthoDB" id="9803617at2"/>
<dbReference type="Proteomes" id="UP000036449">
    <property type="component" value="Unassembled WGS sequence"/>
</dbReference>
<proteinExistence type="predicted"/>
<dbReference type="InterPro" id="IPR051457">
    <property type="entry name" value="2-oxoacid:Fd_oxidoreductase"/>
</dbReference>
<feature type="domain" description="Pyruvate/ketoisovalerate oxidoreductase catalytic" evidence="2">
    <location>
        <begin position="735"/>
        <end position="922"/>
    </location>
</feature>
<dbReference type="EC" id="1.2.7.8" evidence="4"/>
<dbReference type="InterPro" id="IPR029061">
    <property type="entry name" value="THDP-binding"/>
</dbReference>
<dbReference type="RefSeq" id="WP_048449174.1">
    <property type="nucleotide sequence ID" value="NZ_LABZ01000012.1"/>
</dbReference>
<dbReference type="PATRIC" id="fig|1187852.3.peg.563"/>
<keyword evidence="1 4" id="KW-0560">Oxidoreductase</keyword>
<evidence type="ECO:0000313" key="4">
    <source>
        <dbReference type="EMBL" id="KMO44670.1"/>
    </source>
</evidence>
<dbReference type="InterPro" id="IPR002869">
    <property type="entry name" value="Pyrv_flavodox_OxRed_cen"/>
</dbReference>
<dbReference type="InterPro" id="IPR002880">
    <property type="entry name" value="Pyrv_Fd/Flavodoxin_OxRdtase_N"/>
</dbReference>
<sequence>MGSPATTPSLRPVSLDDKYDLSRDQVFVTGTQAVIRMLLMQQARDRAAGLNTAGFVSGYRGSPIGGLDQNLVRAKTVLDQAGIVFQPGLNEELAATAIWGAQQAEMRGEGRYDGVFGLWYGKGPGVDRSGDVFRHANMAGTSRHGGVLALMGDDHTAESSTVAHQSEFHFVDVMSPILNPAGVQEILDYGLYGYAMSRYCGTWVAFKCVKENIESTASVDARLDRVKIVLPDDFLMPPGGLNIRTPDGILEQEARLQDFKRDAMLAFVRANNLNRIVLTGGRQPKIGIITVGKSYLDVRQAMDDLGLDEVKANDMGLRLYKVACPWPLSRRELAEFADGLDLVMVVEEKRSLIEVQLREELYGSRHQPVCIGKRDEEGNWLFPVKGALDPNDIAVALGERLLRYHRNDDLAGRVARLQGAQERLAATADIAARIPHFCAGCPHNSSTKVPEGMRAYAGIGCHYMAQWMDRSTDGFTQMGGEGANWIGENSFSKRGHVFQNLGDGTYNHSGSLALRWAVDTGTTITYKILFNDAVAMTGGQPHEGGLTVDRIAAQVRAEGVERIALVTDEPDKYPATVAWPHGLTIHHRDELDAVQRELAEVPGVSVMIYDQTCASEKRRRRKRNAYPDPDKRVIINELVCEGCGDCSVQSNCVAVQPVETEFGRKRRIDQSGCNKDFSCVKGFCPSFVTVHGAKPRSQPAGLPAAAGTEAPDAGLPEPAIPEIAGTYNLIVTGVGGTGVVTIGAILGMAAHLEGKGLGMIDMAGLAQKGGAVFSHVRLARRQEDIHAIRVGAGAADLVLGCDLVVSGHRKVLSAITKGRTHLVINTAEVMPGEFTRRPDFSLPAERIKRAIREAAGVEHADFTDATSLAVSALGNALAANMFMLGYAWQRGRVPLSRDALVKAIELNREAVAMNLAAFAWGRRAAASPETMRAVEAPAPELAPDLDGVIAKRVAFLTAYQDAAYAARYATAVAALRAREAAILPGQEALADAAARSLFRLMAYKDEYEVARLYTDGSFQAQVERTFEGEGLRYEFHLAPPLLARRDPATGRPRKTTFGPWMMKAFGVLARMKALRGTAFDPFGYTRERREERRLVQDFEALMAEIVRGLTPANHAAAIGLASLPQRIRGYGPVKAKNLAAAKAEEAALLARFRNPAEAMATAAE</sequence>
<dbReference type="CDD" id="cd02008">
    <property type="entry name" value="TPP_IOR_alpha"/>
    <property type="match status" value="1"/>
</dbReference>
<dbReference type="InterPro" id="IPR019752">
    <property type="entry name" value="Pyrv/ketoisovalerate_OxRed_cat"/>
</dbReference>
<dbReference type="Pfam" id="PF20169">
    <property type="entry name" value="DUF6537"/>
    <property type="match status" value="1"/>
</dbReference>
<protein>
    <submittedName>
        <fullName evidence="4">Indolepyruvate ferredoxin oxidoreductase</fullName>
        <ecNumber evidence="4">1.2.7.8</ecNumber>
    </submittedName>
</protein>
<reference evidence="4 5" key="1">
    <citation type="submission" date="2015-03" db="EMBL/GenBank/DDBJ databases">
        <title>Genome sequencing of Methylobacterium tarhaniae DSM 25844.</title>
        <authorList>
            <person name="Chaudhry V."/>
            <person name="Patil P.B."/>
        </authorList>
    </citation>
    <scope>NUCLEOTIDE SEQUENCE [LARGE SCALE GENOMIC DNA]</scope>
    <source>
        <strain evidence="4 5">DSM 25844</strain>
    </source>
</reference>
<dbReference type="GO" id="GO:0043805">
    <property type="term" value="F:indolepyruvate ferredoxin oxidoreductase activity"/>
    <property type="evidence" value="ECO:0007669"/>
    <property type="project" value="UniProtKB-EC"/>
</dbReference>
<dbReference type="Gene3D" id="3.40.920.10">
    <property type="entry name" value="Pyruvate-ferredoxin oxidoreductase, PFOR, domain III"/>
    <property type="match status" value="1"/>
</dbReference>
<dbReference type="SUPFAM" id="SSF52518">
    <property type="entry name" value="Thiamin diphosphate-binding fold (THDP-binding)"/>
    <property type="match status" value="2"/>
</dbReference>
<dbReference type="InterPro" id="IPR009014">
    <property type="entry name" value="Transketo_C/PFOR_II"/>
</dbReference>
<dbReference type="Pfam" id="PF01558">
    <property type="entry name" value="POR"/>
    <property type="match status" value="1"/>
</dbReference>
<feature type="domain" description="DUF6537" evidence="3">
    <location>
        <begin position="946"/>
        <end position="1144"/>
    </location>
</feature>
<accession>A0A0J6TBK2</accession>
<dbReference type="InterPro" id="IPR046667">
    <property type="entry name" value="DUF6537"/>
</dbReference>
<dbReference type="NCBIfam" id="NF009589">
    <property type="entry name" value="PRK13030.1"/>
    <property type="match status" value="1"/>
</dbReference>
<comment type="caution">
    <text evidence="4">The sequence shown here is derived from an EMBL/GenBank/DDBJ whole genome shotgun (WGS) entry which is preliminary data.</text>
</comment>
<organism evidence="4 5">
    <name type="scientific">Methylobacterium tarhaniae</name>
    <dbReference type="NCBI Taxonomy" id="1187852"/>
    <lineage>
        <taxon>Bacteria</taxon>
        <taxon>Pseudomonadati</taxon>
        <taxon>Pseudomonadota</taxon>
        <taxon>Alphaproteobacteria</taxon>
        <taxon>Hyphomicrobiales</taxon>
        <taxon>Methylobacteriaceae</taxon>
        <taxon>Methylobacterium</taxon>
    </lineage>
</organism>
<evidence type="ECO:0000259" key="3">
    <source>
        <dbReference type="Pfam" id="PF20169"/>
    </source>
</evidence>
<dbReference type="NCBIfam" id="NF009588">
    <property type="entry name" value="PRK13029.1"/>
    <property type="match status" value="1"/>
</dbReference>
<evidence type="ECO:0000259" key="2">
    <source>
        <dbReference type="Pfam" id="PF01558"/>
    </source>
</evidence>
<dbReference type="EMBL" id="LABZ01000012">
    <property type="protein sequence ID" value="KMO44670.1"/>
    <property type="molecule type" value="Genomic_DNA"/>
</dbReference>
<name>A0A0J6TBK2_9HYPH</name>
<dbReference type="CDD" id="cd07034">
    <property type="entry name" value="TPP_PYR_PFOR_IOR-alpha_like"/>
    <property type="match status" value="1"/>
</dbReference>
<dbReference type="Gene3D" id="3.40.50.970">
    <property type="match status" value="1"/>
</dbReference>
<keyword evidence="4" id="KW-0670">Pyruvate</keyword>